<reference evidence="2 3" key="1">
    <citation type="submission" date="2019-07" db="EMBL/GenBank/DDBJ databases">
        <title>De Novo Assembly of kiwifruit Actinidia rufa.</title>
        <authorList>
            <person name="Sugita-Konishi S."/>
            <person name="Sato K."/>
            <person name="Mori E."/>
            <person name="Abe Y."/>
            <person name="Kisaki G."/>
            <person name="Hamano K."/>
            <person name="Suezawa K."/>
            <person name="Otani M."/>
            <person name="Fukuda T."/>
            <person name="Manabe T."/>
            <person name="Gomi K."/>
            <person name="Tabuchi M."/>
            <person name="Akimitsu K."/>
            <person name="Kataoka I."/>
        </authorList>
    </citation>
    <scope>NUCLEOTIDE SEQUENCE [LARGE SCALE GENOMIC DNA]</scope>
    <source>
        <strain evidence="3">cv. Fuchu</strain>
    </source>
</reference>
<dbReference type="Proteomes" id="UP000585474">
    <property type="component" value="Unassembled WGS sequence"/>
</dbReference>
<name>A0A7J0ELV1_9ERIC</name>
<feature type="region of interest" description="Disordered" evidence="1">
    <location>
        <begin position="65"/>
        <end position="99"/>
    </location>
</feature>
<sequence>MLRGGAANRGRGGGAQMANLAYVYDRDDAGRDATIEEWFQLLEQRLEQLEETMLTQFAALQVGRHPHHHPRNYASEEEVSDDEASNRFGNYPPRERGERRIIPNNRDSRWESRLKIDVSEFNCSLQHDEFLDWNSPPICDDYSDDGDVFNDGCLFTSTTTSNLVVDLSRPPSFDEEPFIEQEPSIEEEIYIEEETKMEDGEELYLQKKMLHVDSFEDFQENYYYEDPFDFVGTKFSSLRFIKKLIMEYFILTQWTDWMEVVTKVGKFRVCLQNPNSRMSFFNPGRKMQIGPIHIQSSIKLGPEDSSLMGNPTSKTHGFAVTKAGFWANSTI</sequence>
<evidence type="ECO:0000313" key="2">
    <source>
        <dbReference type="EMBL" id="GFY87454.1"/>
    </source>
</evidence>
<gene>
    <name evidence="2" type="ORF">Acr_05g0010930</name>
</gene>
<dbReference type="AlphaFoldDB" id="A0A7J0ELV1"/>
<organism evidence="2 3">
    <name type="scientific">Actinidia rufa</name>
    <dbReference type="NCBI Taxonomy" id="165716"/>
    <lineage>
        <taxon>Eukaryota</taxon>
        <taxon>Viridiplantae</taxon>
        <taxon>Streptophyta</taxon>
        <taxon>Embryophyta</taxon>
        <taxon>Tracheophyta</taxon>
        <taxon>Spermatophyta</taxon>
        <taxon>Magnoliopsida</taxon>
        <taxon>eudicotyledons</taxon>
        <taxon>Gunneridae</taxon>
        <taxon>Pentapetalae</taxon>
        <taxon>asterids</taxon>
        <taxon>Ericales</taxon>
        <taxon>Actinidiaceae</taxon>
        <taxon>Actinidia</taxon>
    </lineage>
</organism>
<comment type="caution">
    <text evidence="2">The sequence shown here is derived from an EMBL/GenBank/DDBJ whole genome shotgun (WGS) entry which is preliminary data.</text>
</comment>
<proteinExistence type="predicted"/>
<evidence type="ECO:0000256" key="1">
    <source>
        <dbReference type="SAM" id="MobiDB-lite"/>
    </source>
</evidence>
<accession>A0A7J0ELV1</accession>
<protein>
    <submittedName>
        <fullName evidence="2">Uncharacterized protein</fullName>
    </submittedName>
</protein>
<dbReference type="EMBL" id="BJWL01000005">
    <property type="protein sequence ID" value="GFY87454.1"/>
    <property type="molecule type" value="Genomic_DNA"/>
</dbReference>
<keyword evidence="3" id="KW-1185">Reference proteome</keyword>
<evidence type="ECO:0000313" key="3">
    <source>
        <dbReference type="Proteomes" id="UP000585474"/>
    </source>
</evidence>
<dbReference type="OrthoDB" id="1774807at2759"/>